<evidence type="ECO:0000313" key="4">
    <source>
        <dbReference type="RefSeq" id="XP_018021881.1"/>
    </source>
</evidence>
<dbReference type="Pfam" id="PF15377">
    <property type="entry name" value="DUF4604"/>
    <property type="match status" value="1"/>
</dbReference>
<dbReference type="RefSeq" id="XP_018021881.1">
    <property type="nucleotide sequence ID" value="XM_018166392.2"/>
</dbReference>
<dbReference type="Proteomes" id="UP000694843">
    <property type="component" value="Unplaced"/>
</dbReference>
<dbReference type="InterPro" id="IPR040219">
    <property type="entry name" value="KIAA1143-like"/>
</dbReference>
<evidence type="ECO:0000256" key="1">
    <source>
        <dbReference type="SAM" id="MobiDB-lite"/>
    </source>
</evidence>
<keyword evidence="3" id="KW-1185">Reference proteome</keyword>
<feature type="compositionally biased region" description="Basic and acidic residues" evidence="1">
    <location>
        <begin position="122"/>
        <end position="132"/>
    </location>
</feature>
<proteinExistence type="predicted"/>
<dbReference type="PANTHER" id="PTHR31195:SF2">
    <property type="entry name" value="GEO02494P1"/>
    <property type="match status" value="1"/>
</dbReference>
<accession>A0A8B7P9M5</accession>
<organism evidence="3 4">
    <name type="scientific">Hyalella azteca</name>
    <name type="common">Amphipod</name>
    <dbReference type="NCBI Taxonomy" id="294128"/>
    <lineage>
        <taxon>Eukaryota</taxon>
        <taxon>Metazoa</taxon>
        <taxon>Ecdysozoa</taxon>
        <taxon>Arthropoda</taxon>
        <taxon>Crustacea</taxon>
        <taxon>Multicrustacea</taxon>
        <taxon>Malacostraca</taxon>
        <taxon>Eumalacostraca</taxon>
        <taxon>Peracarida</taxon>
        <taxon>Amphipoda</taxon>
        <taxon>Senticaudata</taxon>
        <taxon>Talitrida</taxon>
        <taxon>Talitroidea</taxon>
        <taxon>Hyalellidae</taxon>
        <taxon>Hyalella</taxon>
    </lineage>
</organism>
<dbReference type="InterPro" id="IPR027911">
    <property type="entry name" value="DUF4604"/>
</dbReference>
<feature type="region of interest" description="Disordered" evidence="1">
    <location>
        <begin position="35"/>
        <end position="56"/>
    </location>
</feature>
<name>A0A8B7P9M5_HYAAZ</name>
<feature type="domain" description="DUF4604" evidence="2">
    <location>
        <begin position="11"/>
        <end position="154"/>
    </location>
</feature>
<dbReference type="PANTHER" id="PTHR31195">
    <property type="entry name" value="GEO02494P1"/>
    <property type="match status" value="1"/>
</dbReference>
<gene>
    <name evidence="4" type="primary">LOC108678055</name>
</gene>
<reference evidence="4" key="1">
    <citation type="submission" date="2025-08" db="UniProtKB">
        <authorList>
            <consortium name="RefSeq"/>
        </authorList>
    </citation>
    <scope>IDENTIFICATION</scope>
    <source>
        <tissue evidence="4">Whole organism</tissue>
    </source>
</reference>
<feature type="region of interest" description="Disordered" evidence="1">
    <location>
        <begin position="85"/>
        <end position="158"/>
    </location>
</feature>
<sequence length="158" mass="17433">MAKWTGKRTGVTFNKPAEPSFLKEFKKKAGYKEDTRLEDKFAEQPAATAEDLADGEEDLPQVVSCGRSLSAAECAQLQEDGRLQQLLASGSAPASTEQDESATPVFRQPSKKRGANDGPASVEDKASHDEKLKKKKRKKMEAEKQKKLLSFDEDQDSE</sequence>
<evidence type="ECO:0000259" key="2">
    <source>
        <dbReference type="Pfam" id="PF15377"/>
    </source>
</evidence>
<protein>
    <submittedName>
        <fullName evidence="4">Uncharacterized protein KIAA1143 homolog isoform X2</fullName>
    </submittedName>
</protein>
<feature type="compositionally biased region" description="Basic and acidic residues" evidence="1">
    <location>
        <begin position="140"/>
        <end position="150"/>
    </location>
</feature>
<dbReference type="GeneID" id="108678055"/>
<dbReference type="OrthoDB" id="10043580at2759"/>
<evidence type="ECO:0000313" key="3">
    <source>
        <dbReference type="Proteomes" id="UP000694843"/>
    </source>
</evidence>
<feature type="compositionally biased region" description="Polar residues" evidence="1">
    <location>
        <begin position="86"/>
        <end position="96"/>
    </location>
</feature>
<dbReference type="AlphaFoldDB" id="A0A8B7P9M5"/>